<dbReference type="InterPro" id="IPR012341">
    <property type="entry name" value="6hp_glycosidase-like_sf"/>
</dbReference>
<dbReference type="Gene3D" id="1.50.10.10">
    <property type="match status" value="1"/>
</dbReference>
<keyword evidence="1" id="KW-0378">Hydrolase</keyword>
<dbReference type="SUPFAM" id="SSF48208">
    <property type="entry name" value="Six-hairpin glycosidases"/>
    <property type="match status" value="1"/>
</dbReference>
<keyword evidence="2" id="KW-1185">Reference proteome</keyword>
<dbReference type="SMART" id="SM01149">
    <property type="entry name" value="DUF1237"/>
    <property type="match status" value="1"/>
</dbReference>
<comment type="caution">
    <text evidence="1">The sequence shown here is derived from an EMBL/GenBank/DDBJ whole genome shotgun (WGS) entry which is preliminary data.</text>
</comment>
<sequence>MKTYLPTGNEMVAIPLLTEQGAAIESINFLHMGYKGIVEIAGDPASEAALFEPFIDIKGKEHKPERVAWRRIGDWVPSFTARFTGVPGLALEGTVLAPLEERGFVYRLKAVNAGREALDITLGLRGNWTETKHTINETKPVIGQKFVYESGWNHSHVFDFRSTVSVFSFAPIFEGAMDVEQVEEEGDSILYRFGKKLSLAPGEAAAVDFYWGLGFEEVGSTTAAKEMLRKGYDRLLSSTVSWLDERRQHSGREELDRLFNTNLFFNFFYASGMTMDTEQFVLVTSRSPRYYVSAAYWDRDSLLWSFPSILIADAGHARRMLEYVFDIQMRNVGVHSRYIDGTVLEPGFELDELCAPIIALYNYVKRTGEADIVNEPLFAKGIKRILDILATKKHQDIALYETFLQPTDDMIVHPYLTYNNVLVVTILRYLAELMPDRASLTDKLLGMAEETRKAIYEHCVKDVDGKTMFVWSVDLEGGWNVYDEPPGSLTLLPFYGFCDWEDPVYKATVEHIRRPEYLYSFAGATIADIGCEHAPHPWILSIANSLLSGRKEHFLQMLPHLKMDNGIACESVNEQTGECETGEAFATCAGFLAYAMYVSFYDKEAAS</sequence>
<gene>
    <name evidence="1" type="ORF">V3851_09310</name>
</gene>
<name>A0ABU7VRM5_9BACL</name>
<accession>A0ABU7VRM5</accession>
<dbReference type="GO" id="GO:0016787">
    <property type="term" value="F:hydrolase activity"/>
    <property type="evidence" value="ECO:0007669"/>
    <property type="project" value="UniProtKB-KW"/>
</dbReference>
<dbReference type="EMBL" id="JAZHPZ010000003">
    <property type="protein sequence ID" value="MEF2966028.1"/>
    <property type="molecule type" value="Genomic_DNA"/>
</dbReference>
<protein>
    <submittedName>
        <fullName evidence="1">Glycoside hydrolase family 125 protein</fullName>
    </submittedName>
</protein>
<dbReference type="RefSeq" id="WP_331846249.1">
    <property type="nucleotide sequence ID" value="NZ_JAZHPZ010000003.1"/>
</dbReference>
<dbReference type="InterPro" id="IPR008313">
    <property type="entry name" value="GH125"/>
</dbReference>
<dbReference type="Proteomes" id="UP001306950">
    <property type="component" value="Unassembled WGS sequence"/>
</dbReference>
<proteinExistence type="predicted"/>
<dbReference type="PANTHER" id="PTHR31047:SF0">
    <property type="entry name" value="MEIOTICALLY UP-REGULATED GENE 157 PROTEIN"/>
    <property type="match status" value="1"/>
</dbReference>
<dbReference type="PANTHER" id="PTHR31047">
    <property type="entry name" value="MEIOTICALLY UP-REGULATED GENE 157 PROTEIN"/>
    <property type="match status" value="1"/>
</dbReference>
<organism evidence="1 2">
    <name type="scientific">Paenibacillus haidiansis</name>
    <dbReference type="NCBI Taxonomy" id="1574488"/>
    <lineage>
        <taxon>Bacteria</taxon>
        <taxon>Bacillati</taxon>
        <taxon>Bacillota</taxon>
        <taxon>Bacilli</taxon>
        <taxon>Bacillales</taxon>
        <taxon>Paenibacillaceae</taxon>
        <taxon>Paenibacillus</taxon>
    </lineage>
</organism>
<dbReference type="InterPro" id="IPR008928">
    <property type="entry name" value="6-hairpin_glycosidase_sf"/>
</dbReference>
<evidence type="ECO:0000313" key="2">
    <source>
        <dbReference type="Proteomes" id="UP001306950"/>
    </source>
</evidence>
<reference evidence="1 2" key="1">
    <citation type="submission" date="2024-02" db="EMBL/GenBank/DDBJ databases">
        <title>A nitrogen-fixing paenibacillus bacterium.</title>
        <authorList>
            <person name="Zhang W.L."/>
            <person name="Chen S.F."/>
        </authorList>
    </citation>
    <scope>NUCLEOTIDE SEQUENCE [LARGE SCALE GENOMIC DNA]</scope>
    <source>
        <strain evidence="1 2">M1</strain>
    </source>
</reference>
<dbReference type="Pfam" id="PF06824">
    <property type="entry name" value="Glyco_hydro_125"/>
    <property type="match status" value="1"/>
</dbReference>
<evidence type="ECO:0000313" key="1">
    <source>
        <dbReference type="EMBL" id="MEF2966028.1"/>
    </source>
</evidence>